<feature type="compositionally biased region" description="Polar residues" evidence="1">
    <location>
        <begin position="1"/>
        <end position="20"/>
    </location>
</feature>
<keyword evidence="3" id="KW-1185">Reference proteome</keyword>
<proteinExistence type="predicted"/>
<dbReference type="AlphaFoldDB" id="A0A369JK14"/>
<accession>A0A369JK14</accession>
<evidence type="ECO:0000313" key="3">
    <source>
        <dbReference type="Proteomes" id="UP000076154"/>
    </source>
</evidence>
<comment type="caution">
    <text evidence="2">The sequence shown here is derived from an EMBL/GenBank/DDBJ whole genome shotgun (WGS) entry which is preliminary data.</text>
</comment>
<gene>
    <name evidence="2" type="ORF">Hypma_010034</name>
</gene>
<dbReference type="InParanoid" id="A0A369JK14"/>
<evidence type="ECO:0000256" key="1">
    <source>
        <dbReference type="SAM" id="MobiDB-lite"/>
    </source>
</evidence>
<dbReference type="STRING" id="39966.A0A369JK14"/>
<feature type="region of interest" description="Disordered" evidence="1">
    <location>
        <begin position="155"/>
        <end position="174"/>
    </location>
</feature>
<dbReference type="Proteomes" id="UP000076154">
    <property type="component" value="Unassembled WGS sequence"/>
</dbReference>
<feature type="region of interest" description="Disordered" evidence="1">
    <location>
        <begin position="485"/>
        <end position="511"/>
    </location>
</feature>
<dbReference type="EMBL" id="LUEZ02000049">
    <property type="protein sequence ID" value="RDB22541.1"/>
    <property type="molecule type" value="Genomic_DNA"/>
</dbReference>
<feature type="compositionally biased region" description="Pro residues" evidence="1">
    <location>
        <begin position="217"/>
        <end position="227"/>
    </location>
</feature>
<feature type="compositionally biased region" description="Low complexity" evidence="1">
    <location>
        <begin position="265"/>
        <end position="274"/>
    </location>
</feature>
<evidence type="ECO:0000313" key="2">
    <source>
        <dbReference type="EMBL" id="RDB22541.1"/>
    </source>
</evidence>
<organism evidence="2 3">
    <name type="scientific">Hypsizygus marmoreus</name>
    <name type="common">White beech mushroom</name>
    <name type="synonym">Agaricus marmoreus</name>
    <dbReference type="NCBI Taxonomy" id="39966"/>
    <lineage>
        <taxon>Eukaryota</taxon>
        <taxon>Fungi</taxon>
        <taxon>Dikarya</taxon>
        <taxon>Basidiomycota</taxon>
        <taxon>Agaricomycotina</taxon>
        <taxon>Agaricomycetes</taxon>
        <taxon>Agaricomycetidae</taxon>
        <taxon>Agaricales</taxon>
        <taxon>Tricholomatineae</taxon>
        <taxon>Lyophyllaceae</taxon>
        <taxon>Hypsizygus</taxon>
    </lineage>
</organism>
<sequence length="598" mass="67435">MHSSELSNALNPYISQSRPQPSAPVYVQQYEPIAQPPPSQYVPHRSELELAISEPPPPPPQTIATTTTVTRQPSSANVQAVQELLRIVAATRESQEIERKRRLAWEQEQEAKYTQRQAELERLVFEMRQEISTLRSNANAKPSAAATGLITPQHHLSPPLAVQRPPQPASPISPVFQVASSSYAFVQGSSNQPLPGHQPYHDDFQMPPQPEITSDEPPIPAITPSPSPQLTFVQPSQLHHEVSVSPVNRRKRQTPELSSDEEGNSSDSSSSNNGPPLKRVNHHDKRCLTIHHALREHMLRVMQLEHDKELPDSHAEGVPIGPNDPVRFVWDKTTKQSVHNARMKARVIADIKANRRLYKHVPDKDFGKKILDAAFDASFVTFRQKFKAQRDEALALHHKKREEAKAQKARHMSRKKIKLSNRADSRLKVDAFQHVTFDGALQLECMSSEESDQEGPRSSGMLRTRGYLWRSTRLKRFYSVLDNEEKVDKSSKPKRGSGKRERCTGPPKEGFHLPPQGVATWMISRQWINATQLQYPDLPDALSKLVLDPPGFDWDQFDALGEESDVSGDELQTIDGQHPYLHSHHHAMLSSSLNYALV</sequence>
<feature type="region of interest" description="Disordered" evidence="1">
    <location>
        <begin position="1"/>
        <end position="23"/>
    </location>
</feature>
<protein>
    <submittedName>
        <fullName evidence="2">Uncharacterized protein</fullName>
    </submittedName>
</protein>
<dbReference type="OrthoDB" id="19482at2759"/>
<name>A0A369JK14_HYPMA</name>
<reference evidence="2" key="1">
    <citation type="submission" date="2018-04" db="EMBL/GenBank/DDBJ databases">
        <title>Whole genome sequencing of Hypsizygus marmoreus.</title>
        <authorList>
            <person name="Choi I.-G."/>
            <person name="Min B."/>
            <person name="Kim J.-G."/>
            <person name="Kim S."/>
            <person name="Oh Y.-L."/>
            <person name="Kong W.-S."/>
            <person name="Park H."/>
            <person name="Jeong J."/>
            <person name="Song E.-S."/>
        </authorList>
    </citation>
    <scope>NUCLEOTIDE SEQUENCE [LARGE SCALE GENOMIC DNA]</scope>
    <source>
        <strain evidence="2">51987-8</strain>
    </source>
</reference>
<feature type="region of interest" description="Disordered" evidence="1">
    <location>
        <begin position="187"/>
        <end position="281"/>
    </location>
</feature>